<comment type="cofactor">
    <cofactor evidence="18">
        <name>Cu cation</name>
        <dbReference type="ChEBI" id="CHEBI:23378"/>
    </cofactor>
    <text evidence="18">Binds a copper A center.</text>
</comment>
<feature type="transmembrane region" description="Helical" evidence="19">
    <location>
        <begin position="109"/>
        <end position="131"/>
    </location>
</feature>
<dbReference type="InterPro" id="IPR045187">
    <property type="entry name" value="CcO_II"/>
</dbReference>
<dbReference type="InterPro" id="IPR011759">
    <property type="entry name" value="Cyt_c_oxidase_su2_TM_dom"/>
</dbReference>
<evidence type="ECO:0000256" key="6">
    <source>
        <dbReference type="ARBA" id="ARBA00022692"/>
    </source>
</evidence>
<protein>
    <recommendedName>
        <fullName evidence="18">Cytochrome c oxidase subunit 2</fullName>
        <ecNumber evidence="18">7.1.1.9</ecNumber>
    </recommendedName>
</protein>
<evidence type="ECO:0000256" key="17">
    <source>
        <dbReference type="RuleBase" id="RU000456"/>
    </source>
</evidence>
<keyword evidence="11 16" id="KW-0408">Iron</keyword>
<keyword evidence="12 18" id="KW-0186">Copper</keyword>
<dbReference type="InterPro" id="IPR001505">
    <property type="entry name" value="Copper_CuA"/>
</dbReference>
<evidence type="ECO:0000256" key="4">
    <source>
        <dbReference type="ARBA" id="ARBA00022617"/>
    </source>
</evidence>
<name>A0ABY5PEY1_9ACTN</name>
<evidence type="ECO:0000313" key="23">
    <source>
        <dbReference type="EMBL" id="UUY03132.1"/>
    </source>
</evidence>
<reference evidence="24" key="1">
    <citation type="submission" date="2021-11" db="EMBL/GenBank/DDBJ databases">
        <title>Cultivation dependent microbiological survey of springs from the worlds oldest radium mine currently devoted to the extraction of radon-saturated water.</title>
        <authorList>
            <person name="Kapinusova G."/>
            <person name="Smrhova T."/>
            <person name="Strejcek M."/>
            <person name="Suman J."/>
            <person name="Jani K."/>
            <person name="Pajer P."/>
            <person name="Uhlik O."/>
        </authorList>
    </citation>
    <scope>NUCLEOTIDE SEQUENCE [LARGE SCALE GENOMIC DNA]</scope>
    <source>
        <strain evidence="24">J379</strain>
    </source>
</reference>
<dbReference type="PANTHER" id="PTHR22888:SF9">
    <property type="entry name" value="CYTOCHROME C OXIDASE SUBUNIT 2"/>
    <property type="match status" value="1"/>
</dbReference>
<keyword evidence="7 16" id="KW-0479">Metal-binding</keyword>
<evidence type="ECO:0000256" key="9">
    <source>
        <dbReference type="ARBA" id="ARBA00022982"/>
    </source>
</evidence>
<evidence type="ECO:0000256" key="15">
    <source>
        <dbReference type="ARBA" id="ARBA00047816"/>
    </source>
</evidence>
<dbReference type="InterPro" id="IPR036257">
    <property type="entry name" value="Cyt_c_oxidase_su2_TM_sf"/>
</dbReference>
<keyword evidence="8" id="KW-1278">Translocase</keyword>
<evidence type="ECO:0000256" key="3">
    <source>
        <dbReference type="ARBA" id="ARBA00022448"/>
    </source>
</evidence>
<evidence type="ECO:0000256" key="8">
    <source>
        <dbReference type="ARBA" id="ARBA00022967"/>
    </source>
</evidence>
<dbReference type="SUPFAM" id="SSF46626">
    <property type="entry name" value="Cytochrome c"/>
    <property type="match status" value="1"/>
</dbReference>
<dbReference type="InterPro" id="IPR002429">
    <property type="entry name" value="CcO_II-like_C"/>
</dbReference>
<evidence type="ECO:0000256" key="2">
    <source>
        <dbReference type="ARBA" id="ARBA00007866"/>
    </source>
</evidence>
<dbReference type="Gene3D" id="1.10.760.10">
    <property type="entry name" value="Cytochrome c-like domain"/>
    <property type="match status" value="1"/>
</dbReference>
<sequence>MAEETMSEEVADGQSGNRPRRGRVHVFPLMVIGLVATAIGIALGLLIDWFPVQAATQAEDVDTVYHVLIITSVPFFVLVTTIVLYCVWQFRERPGEEGLDGPNVHGSTGLEIVWTAIPAILLIALCSYAYVTLRDIEEAPAAGEPELIVEVTGQQFAWTFAYPEAEGGAVKSAELILPKDVSVKFNIKALDVIHDFWVPEFRMKIDAVPGITTSFRVTPSKLGSWSVVCAELCGVGHALMRQKVTVVSQERFDAWLARKQAGGKAAAGGGAAGEADGGDKAAIGKTLFAEGNGEATACGACHALSDAGTSGAAGPNLDDVLQGWTPAQLTEAIVDPNKAIAEGFTEGIMPANYGETLTKPELAALVTYLEETAAK</sequence>
<dbReference type="EC" id="7.1.1.9" evidence="18"/>
<keyword evidence="9 17" id="KW-0249">Electron transport</keyword>
<dbReference type="Pfam" id="PF02790">
    <property type="entry name" value="COX2_TM"/>
    <property type="match status" value="1"/>
</dbReference>
<dbReference type="RefSeq" id="WP_353863643.1">
    <property type="nucleotide sequence ID" value="NZ_CP088295.1"/>
</dbReference>
<dbReference type="Proteomes" id="UP001058860">
    <property type="component" value="Chromosome"/>
</dbReference>
<dbReference type="PROSITE" id="PS50999">
    <property type="entry name" value="COX2_TM"/>
    <property type="match status" value="1"/>
</dbReference>
<evidence type="ECO:0000256" key="10">
    <source>
        <dbReference type="ARBA" id="ARBA00022989"/>
    </source>
</evidence>
<evidence type="ECO:0000256" key="7">
    <source>
        <dbReference type="ARBA" id="ARBA00022723"/>
    </source>
</evidence>
<dbReference type="SUPFAM" id="SSF81464">
    <property type="entry name" value="Cytochrome c oxidase subunit II-like, transmembrane region"/>
    <property type="match status" value="1"/>
</dbReference>
<keyword evidence="3 17" id="KW-0813">Transport</keyword>
<comment type="similarity">
    <text evidence="2 17">Belongs to the cytochrome c oxidase subunit 2 family.</text>
</comment>
<keyword evidence="6 17" id="KW-0812">Transmembrane</keyword>
<feature type="domain" description="Cytochrome oxidase subunit II copper A binding" evidence="20">
    <location>
        <begin position="144"/>
        <end position="258"/>
    </location>
</feature>
<feature type="transmembrane region" description="Helical" evidence="19">
    <location>
        <begin position="26"/>
        <end position="47"/>
    </location>
</feature>
<evidence type="ECO:0000259" key="20">
    <source>
        <dbReference type="PROSITE" id="PS50857"/>
    </source>
</evidence>
<feature type="transmembrane region" description="Helical" evidence="19">
    <location>
        <begin position="67"/>
        <end position="88"/>
    </location>
</feature>
<dbReference type="PROSITE" id="PS51007">
    <property type="entry name" value="CYTC"/>
    <property type="match status" value="1"/>
</dbReference>
<organism evidence="23 24">
    <name type="scientific">Svornostia abyssi</name>
    <dbReference type="NCBI Taxonomy" id="2898438"/>
    <lineage>
        <taxon>Bacteria</taxon>
        <taxon>Bacillati</taxon>
        <taxon>Actinomycetota</taxon>
        <taxon>Thermoleophilia</taxon>
        <taxon>Solirubrobacterales</taxon>
        <taxon>Baekduiaceae</taxon>
        <taxon>Svornostia</taxon>
    </lineage>
</organism>
<dbReference type="PRINTS" id="PR01166">
    <property type="entry name" value="CYCOXIDASEII"/>
</dbReference>
<proteinExistence type="inferred from homology"/>
<evidence type="ECO:0000256" key="19">
    <source>
        <dbReference type="SAM" id="Phobius"/>
    </source>
</evidence>
<dbReference type="CDD" id="cd13919">
    <property type="entry name" value="CuRO_HCO_II_like_5"/>
    <property type="match status" value="1"/>
</dbReference>
<comment type="catalytic activity">
    <reaction evidence="15 18">
        <text>4 Fe(II)-[cytochrome c] + O2 + 8 H(+)(in) = 4 Fe(III)-[cytochrome c] + 2 H2O + 4 H(+)(out)</text>
        <dbReference type="Rhea" id="RHEA:11436"/>
        <dbReference type="Rhea" id="RHEA-COMP:10350"/>
        <dbReference type="Rhea" id="RHEA-COMP:14399"/>
        <dbReference type="ChEBI" id="CHEBI:15377"/>
        <dbReference type="ChEBI" id="CHEBI:15378"/>
        <dbReference type="ChEBI" id="CHEBI:15379"/>
        <dbReference type="ChEBI" id="CHEBI:29033"/>
        <dbReference type="ChEBI" id="CHEBI:29034"/>
        <dbReference type="EC" id="7.1.1.9"/>
    </reaction>
</comment>
<keyword evidence="5 17" id="KW-0679">Respiratory chain</keyword>
<dbReference type="Pfam" id="PF00116">
    <property type="entry name" value="COX2"/>
    <property type="match status" value="1"/>
</dbReference>
<evidence type="ECO:0000256" key="18">
    <source>
        <dbReference type="RuleBase" id="RU004024"/>
    </source>
</evidence>
<dbReference type="Gene3D" id="1.10.287.90">
    <property type="match status" value="1"/>
</dbReference>
<keyword evidence="4 16" id="KW-0349">Heme</keyword>
<dbReference type="EMBL" id="CP088295">
    <property type="protein sequence ID" value="UUY03132.1"/>
    <property type="molecule type" value="Genomic_DNA"/>
</dbReference>
<evidence type="ECO:0000256" key="1">
    <source>
        <dbReference type="ARBA" id="ARBA00004141"/>
    </source>
</evidence>
<evidence type="ECO:0000313" key="24">
    <source>
        <dbReference type="Proteomes" id="UP001058860"/>
    </source>
</evidence>
<dbReference type="PANTHER" id="PTHR22888">
    <property type="entry name" value="CYTOCHROME C OXIDASE, SUBUNIT II"/>
    <property type="match status" value="1"/>
</dbReference>
<evidence type="ECO:0000259" key="22">
    <source>
        <dbReference type="PROSITE" id="PS51007"/>
    </source>
</evidence>
<feature type="domain" description="Cytochrome oxidase subunit II transmembrane region profile" evidence="21">
    <location>
        <begin position="41"/>
        <end position="140"/>
    </location>
</feature>
<evidence type="ECO:0000256" key="12">
    <source>
        <dbReference type="ARBA" id="ARBA00023008"/>
    </source>
</evidence>
<evidence type="ECO:0000256" key="14">
    <source>
        <dbReference type="ARBA" id="ARBA00024688"/>
    </source>
</evidence>
<comment type="function">
    <text evidence="14 18">Subunits I and II form the functional core of the enzyme complex. Electrons originating in cytochrome c are transferred via heme a and Cu(A) to the binuclear center formed by heme a3 and Cu(B).</text>
</comment>
<evidence type="ECO:0000256" key="16">
    <source>
        <dbReference type="PROSITE-ProRule" id="PRU00433"/>
    </source>
</evidence>
<gene>
    <name evidence="23" type="primary">coxB</name>
    <name evidence="23" type="ORF">LRS13_21025</name>
</gene>
<dbReference type="SUPFAM" id="SSF49503">
    <property type="entry name" value="Cupredoxins"/>
    <property type="match status" value="1"/>
</dbReference>
<feature type="domain" description="Cytochrome c" evidence="22">
    <location>
        <begin position="279"/>
        <end position="373"/>
    </location>
</feature>
<comment type="subcellular location">
    <subcellularLocation>
        <location evidence="17">Cell membrane</location>
        <topology evidence="17">Multi-pass membrane protein</topology>
    </subcellularLocation>
    <subcellularLocation>
        <location evidence="1">Membrane</location>
        <topology evidence="1">Multi-pass membrane protein</topology>
    </subcellularLocation>
</comment>
<evidence type="ECO:0000256" key="5">
    <source>
        <dbReference type="ARBA" id="ARBA00022660"/>
    </source>
</evidence>
<dbReference type="PROSITE" id="PS50857">
    <property type="entry name" value="COX2_CUA"/>
    <property type="match status" value="1"/>
</dbReference>
<keyword evidence="24" id="KW-1185">Reference proteome</keyword>
<dbReference type="InterPro" id="IPR036909">
    <property type="entry name" value="Cyt_c-like_dom_sf"/>
</dbReference>
<dbReference type="InterPro" id="IPR014222">
    <property type="entry name" value="Cyt_c_oxidase_su2"/>
</dbReference>
<dbReference type="Pfam" id="PF00034">
    <property type="entry name" value="Cytochrom_C"/>
    <property type="match status" value="1"/>
</dbReference>
<evidence type="ECO:0000256" key="11">
    <source>
        <dbReference type="ARBA" id="ARBA00023004"/>
    </source>
</evidence>
<evidence type="ECO:0000259" key="21">
    <source>
        <dbReference type="PROSITE" id="PS50999"/>
    </source>
</evidence>
<keyword evidence="13 19" id="KW-0472">Membrane</keyword>
<dbReference type="NCBIfam" id="TIGR02866">
    <property type="entry name" value="CoxB"/>
    <property type="match status" value="1"/>
</dbReference>
<dbReference type="PROSITE" id="PS00078">
    <property type="entry name" value="COX2"/>
    <property type="match status" value="1"/>
</dbReference>
<dbReference type="InterPro" id="IPR008972">
    <property type="entry name" value="Cupredoxin"/>
</dbReference>
<keyword evidence="10 19" id="KW-1133">Transmembrane helix</keyword>
<dbReference type="InterPro" id="IPR009056">
    <property type="entry name" value="Cyt_c-like_dom"/>
</dbReference>
<accession>A0ABY5PEY1</accession>
<evidence type="ECO:0000256" key="13">
    <source>
        <dbReference type="ARBA" id="ARBA00023136"/>
    </source>
</evidence>
<dbReference type="Gene3D" id="2.60.40.420">
    <property type="entry name" value="Cupredoxins - blue copper proteins"/>
    <property type="match status" value="1"/>
</dbReference>